<dbReference type="RefSeq" id="WP_386738796.1">
    <property type="nucleotide sequence ID" value="NZ_JBHSMG010000001.1"/>
</dbReference>
<gene>
    <name evidence="1" type="ORF">ACFPJ4_02965</name>
</gene>
<protein>
    <submittedName>
        <fullName evidence="1">YaaA family protein</fullName>
    </submittedName>
</protein>
<dbReference type="EMBL" id="JBHSMG010000001">
    <property type="protein sequence ID" value="MFC5501196.1"/>
    <property type="molecule type" value="Genomic_DNA"/>
</dbReference>
<dbReference type="PANTHER" id="PTHR30283:SF4">
    <property type="entry name" value="PEROXIDE STRESS RESISTANCE PROTEIN YAAA"/>
    <property type="match status" value="1"/>
</dbReference>
<dbReference type="PANTHER" id="PTHR30283">
    <property type="entry name" value="PEROXIDE STRESS RESPONSE PROTEIN YAAA"/>
    <property type="match status" value="1"/>
</dbReference>
<organism evidence="1 2">
    <name type="scientific">Lysinimonas soli</name>
    <dbReference type="NCBI Taxonomy" id="1074233"/>
    <lineage>
        <taxon>Bacteria</taxon>
        <taxon>Bacillati</taxon>
        <taxon>Actinomycetota</taxon>
        <taxon>Actinomycetes</taxon>
        <taxon>Micrococcales</taxon>
        <taxon>Microbacteriaceae</taxon>
        <taxon>Lysinimonas</taxon>
    </lineage>
</organism>
<sequence length="253" mass="27110">MLILLPPSETKRAGGDAARALDLAELSFATLTPARRRALQTLARLSRRRDAAEALRLGPTQAHEIERNRVVESAPTMPALDRFEGVLYEGLDAASLPDAARRFARRRLAIASALFGLLGPDDPIPAYRLSPGSRLPGTTLAALWRKPVSAVLAEHDGLVLDLRSEAYTALGPAPAGDATRYLRVVSEGEDGRRRALNHFNKKGKGEFTRALLLAGIDHPDAESLISWAVSIGIRLEPGAPAAAGRPAELTLVV</sequence>
<reference evidence="2" key="1">
    <citation type="journal article" date="2019" name="Int. J. Syst. Evol. Microbiol.">
        <title>The Global Catalogue of Microorganisms (GCM) 10K type strain sequencing project: providing services to taxonomists for standard genome sequencing and annotation.</title>
        <authorList>
            <consortium name="The Broad Institute Genomics Platform"/>
            <consortium name="The Broad Institute Genome Sequencing Center for Infectious Disease"/>
            <person name="Wu L."/>
            <person name="Ma J."/>
        </authorList>
    </citation>
    <scope>NUCLEOTIDE SEQUENCE [LARGE SCALE GENOMIC DNA]</scope>
    <source>
        <strain evidence="2">CGMCC 4.6997</strain>
    </source>
</reference>
<dbReference type="InterPro" id="IPR005583">
    <property type="entry name" value="YaaA"/>
</dbReference>
<evidence type="ECO:0000313" key="2">
    <source>
        <dbReference type="Proteomes" id="UP001596039"/>
    </source>
</evidence>
<keyword evidence="2" id="KW-1185">Reference proteome</keyword>
<dbReference type="Pfam" id="PF03883">
    <property type="entry name" value="H2O2_YaaD"/>
    <property type="match status" value="1"/>
</dbReference>
<accession>A0ABW0NKR2</accession>
<evidence type="ECO:0000313" key="1">
    <source>
        <dbReference type="EMBL" id="MFC5501196.1"/>
    </source>
</evidence>
<name>A0ABW0NKR2_9MICO</name>
<comment type="caution">
    <text evidence="1">The sequence shown here is derived from an EMBL/GenBank/DDBJ whole genome shotgun (WGS) entry which is preliminary data.</text>
</comment>
<proteinExistence type="predicted"/>
<dbReference type="Proteomes" id="UP001596039">
    <property type="component" value="Unassembled WGS sequence"/>
</dbReference>